<dbReference type="PANTHER" id="PTHR24221:SF654">
    <property type="entry name" value="ATP-BINDING CASSETTE SUB-FAMILY B MEMBER 6"/>
    <property type="match status" value="1"/>
</dbReference>
<evidence type="ECO:0000256" key="5">
    <source>
        <dbReference type="ARBA" id="ARBA00022989"/>
    </source>
</evidence>
<feature type="transmembrane region" description="Helical" evidence="7">
    <location>
        <begin position="243"/>
        <end position="265"/>
    </location>
</feature>
<feature type="transmembrane region" description="Helical" evidence="7">
    <location>
        <begin position="57"/>
        <end position="79"/>
    </location>
</feature>
<dbReference type="PROSITE" id="PS50893">
    <property type="entry name" value="ABC_TRANSPORTER_2"/>
    <property type="match status" value="1"/>
</dbReference>
<organism evidence="10 11">
    <name type="scientific">Streptantibioticus rubrisoli</name>
    <dbReference type="NCBI Taxonomy" id="1387313"/>
    <lineage>
        <taxon>Bacteria</taxon>
        <taxon>Bacillati</taxon>
        <taxon>Actinomycetota</taxon>
        <taxon>Actinomycetes</taxon>
        <taxon>Kitasatosporales</taxon>
        <taxon>Streptomycetaceae</taxon>
        <taxon>Streptantibioticus</taxon>
    </lineage>
</organism>
<dbReference type="Proteomes" id="UP001206206">
    <property type="component" value="Unassembled WGS sequence"/>
</dbReference>
<dbReference type="SUPFAM" id="SSF52540">
    <property type="entry name" value="P-loop containing nucleoside triphosphate hydrolases"/>
    <property type="match status" value="1"/>
</dbReference>
<dbReference type="InterPro" id="IPR003439">
    <property type="entry name" value="ABC_transporter-like_ATP-bd"/>
</dbReference>
<evidence type="ECO:0000256" key="6">
    <source>
        <dbReference type="ARBA" id="ARBA00023136"/>
    </source>
</evidence>
<keyword evidence="6 7" id="KW-0472">Membrane</keyword>
<evidence type="ECO:0000256" key="2">
    <source>
        <dbReference type="ARBA" id="ARBA00022692"/>
    </source>
</evidence>
<feature type="transmembrane region" description="Helical" evidence="7">
    <location>
        <begin position="130"/>
        <end position="151"/>
    </location>
</feature>
<name>A0ABT1PM23_9ACTN</name>
<dbReference type="Gene3D" id="1.20.1560.10">
    <property type="entry name" value="ABC transporter type 1, transmembrane domain"/>
    <property type="match status" value="1"/>
</dbReference>
<feature type="transmembrane region" description="Helical" evidence="7">
    <location>
        <begin position="157"/>
        <end position="177"/>
    </location>
</feature>
<dbReference type="Pfam" id="PF00005">
    <property type="entry name" value="ABC_tran"/>
    <property type="match status" value="1"/>
</dbReference>
<dbReference type="PROSITE" id="PS00211">
    <property type="entry name" value="ABC_TRANSPORTER_1"/>
    <property type="match status" value="1"/>
</dbReference>
<keyword evidence="5 7" id="KW-1133">Transmembrane helix</keyword>
<dbReference type="SUPFAM" id="SSF90123">
    <property type="entry name" value="ABC transporter transmembrane region"/>
    <property type="match status" value="1"/>
</dbReference>
<evidence type="ECO:0000313" key="10">
    <source>
        <dbReference type="EMBL" id="MCQ4046404.1"/>
    </source>
</evidence>
<evidence type="ECO:0000259" key="9">
    <source>
        <dbReference type="PROSITE" id="PS50929"/>
    </source>
</evidence>
<evidence type="ECO:0000256" key="3">
    <source>
        <dbReference type="ARBA" id="ARBA00022741"/>
    </source>
</evidence>
<sequence length="617" mass="63534">MPELAAHGLRFLRRRWRVLVALTGWSLLEAGQTFLGGYALARALDTGFLAHRTAVGLYWLAAAAVGIGVGAVGTGRSFLGVAGLAEPLRDALVTRVVTGGLRDAVAEPHRADTAVVSRLTQQVEIARDSFAGLVVVARSFVFTALGALVGLLSLSGALLLVVAPPLVLGLAVFALALRPMARAQRAFLTADEALAEAVGQTAAGLRDVVACGAEEHAARWIRSGVDAEYTAARVLARWGMVRVAALGLGGRLPVLLLLVTAPWLLDHGVTAGALVGAMTYVTQSLLPALQSLVQGFGGAGTRLTVVLRALVRGGAALEAPEAHAGGEVAGAAVELRQVSFGYGGTARLVVHDLDLVLPVGTHLAVVGPSGIGKSTLANLISGLLRPDSGEVLVNGEPAGRSRSRVLIPQEAYVFSGTVRDNLRYLCADPVPDEALRRAAEAVGAGRLVRRLGGLDAAVDPTALSAGERQLLALGRAYACPVPLVLLDEATCHLDPAAEARAERAFAARPGGTLVVVAHRISSARRADLVLVMDGARAMCGRHAELLADCGLYRDLVGQWDAVGSGSQPAGALGYPDGVNPVAGTGLAVDGRHVVPHRAVTQVQPAGDLGHRGTLGGE</sequence>
<dbReference type="EMBL" id="JANFNH010000065">
    <property type="protein sequence ID" value="MCQ4046404.1"/>
    <property type="molecule type" value="Genomic_DNA"/>
</dbReference>
<keyword evidence="11" id="KW-1185">Reference proteome</keyword>
<feature type="domain" description="ABC transporter" evidence="8">
    <location>
        <begin position="333"/>
        <end position="559"/>
    </location>
</feature>
<evidence type="ECO:0000256" key="1">
    <source>
        <dbReference type="ARBA" id="ARBA00004651"/>
    </source>
</evidence>
<dbReference type="Gene3D" id="3.40.50.300">
    <property type="entry name" value="P-loop containing nucleotide triphosphate hydrolases"/>
    <property type="match status" value="1"/>
</dbReference>
<keyword evidence="2 7" id="KW-0812">Transmembrane</keyword>
<evidence type="ECO:0000256" key="4">
    <source>
        <dbReference type="ARBA" id="ARBA00022840"/>
    </source>
</evidence>
<dbReference type="SMART" id="SM00382">
    <property type="entry name" value="AAA"/>
    <property type="match status" value="1"/>
</dbReference>
<evidence type="ECO:0000256" key="7">
    <source>
        <dbReference type="SAM" id="Phobius"/>
    </source>
</evidence>
<dbReference type="PROSITE" id="PS50929">
    <property type="entry name" value="ABC_TM1F"/>
    <property type="match status" value="1"/>
</dbReference>
<reference evidence="10 11" key="1">
    <citation type="submission" date="2022-06" db="EMBL/GenBank/DDBJ databases">
        <title>Draft genome sequence of type strain Streptomyces rubrisoli DSM 42083.</title>
        <authorList>
            <person name="Duangmal K."/>
            <person name="Klaysubun C."/>
        </authorList>
    </citation>
    <scope>NUCLEOTIDE SEQUENCE [LARGE SCALE GENOMIC DNA]</scope>
    <source>
        <strain evidence="10 11">DSM 42083</strain>
    </source>
</reference>
<accession>A0ABT1PM23</accession>
<dbReference type="GO" id="GO:0005524">
    <property type="term" value="F:ATP binding"/>
    <property type="evidence" value="ECO:0007669"/>
    <property type="project" value="UniProtKB-KW"/>
</dbReference>
<keyword evidence="3" id="KW-0547">Nucleotide-binding</keyword>
<comment type="subcellular location">
    <subcellularLocation>
        <location evidence="1">Cell membrane</location>
        <topology evidence="1">Multi-pass membrane protein</topology>
    </subcellularLocation>
</comment>
<dbReference type="InterPro" id="IPR003593">
    <property type="entry name" value="AAA+_ATPase"/>
</dbReference>
<evidence type="ECO:0000259" key="8">
    <source>
        <dbReference type="PROSITE" id="PS50893"/>
    </source>
</evidence>
<protein>
    <submittedName>
        <fullName evidence="10">ABC transporter ATP-binding protein/permease</fullName>
    </submittedName>
</protein>
<dbReference type="InterPro" id="IPR017871">
    <property type="entry name" value="ABC_transporter-like_CS"/>
</dbReference>
<dbReference type="InterPro" id="IPR039421">
    <property type="entry name" value="Type_1_exporter"/>
</dbReference>
<dbReference type="InterPro" id="IPR011527">
    <property type="entry name" value="ABC1_TM_dom"/>
</dbReference>
<dbReference type="PANTHER" id="PTHR24221">
    <property type="entry name" value="ATP-BINDING CASSETTE SUB-FAMILY B"/>
    <property type="match status" value="1"/>
</dbReference>
<evidence type="ECO:0000313" key="11">
    <source>
        <dbReference type="Proteomes" id="UP001206206"/>
    </source>
</evidence>
<comment type="caution">
    <text evidence="10">The sequence shown here is derived from an EMBL/GenBank/DDBJ whole genome shotgun (WGS) entry which is preliminary data.</text>
</comment>
<dbReference type="InterPro" id="IPR027417">
    <property type="entry name" value="P-loop_NTPase"/>
</dbReference>
<proteinExistence type="predicted"/>
<feature type="domain" description="ABC transmembrane type-1" evidence="9">
    <location>
        <begin position="18"/>
        <end position="290"/>
    </location>
</feature>
<keyword evidence="4 10" id="KW-0067">ATP-binding</keyword>
<gene>
    <name evidence="10" type="ORF">NON19_31230</name>
</gene>
<dbReference type="InterPro" id="IPR036640">
    <property type="entry name" value="ABC1_TM_sf"/>
</dbReference>